<evidence type="ECO:0000313" key="9">
    <source>
        <dbReference type="EMBL" id="ROV69522.1"/>
    </source>
</evidence>
<feature type="transmembrane region" description="Helical" evidence="8">
    <location>
        <begin position="49"/>
        <end position="68"/>
    </location>
</feature>
<organism evidence="9 10">
    <name type="scientific">Streptomyces globisporus</name>
    <dbReference type="NCBI Taxonomy" id="1908"/>
    <lineage>
        <taxon>Bacteria</taxon>
        <taxon>Bacillati</taxon>
        <taxon>Actinomycetota</taxon>
        <taxon>Actinomycetes</taxon>
        <taxon>Kitasatosporales</taxon>
        <taxon>Streptomycetaceae</taxon>
        <taxon>Streptomyces</taxon>
    </lineage>
</organism>
<comment type="subcellular location">
    <subcellularLocation>
        <location evidence="1">Cell membrane</location>
        <topology evidence="1">Multi-pass membrane protein</topology>
    </subcellularLocation>
</comment>
<dbReference type="Proteomes" id="UP000285596">
    <property type="component" value="Unassembled WGS sequence"/>
</dbReference>
<comment type="similarity">
    <text evidence="2">Belongs to the CPA3 antiporters (TC 2.A.63) subunit E family.</text>
</comment>
<keyword evidence="4 8" id="KW-0812">Transmembrane</keyword>
<dbReference type="InterPro" id="IPR002758">
    <property type="entry name" value="Cation_antiport_E"/>
</dbReference>
<dbReference type="GO" id="GO:0005886">
    <property type="term" value="C:plasma membrane"/>
    <property type="evidence" value="ECO:0007669"/>
    <property type="project" value="UniProtKB-SubCell"/>
</dbReference>
<dbReference type="PANTHER" id="PTHR34584">
    <property type="entry name" value="NA(+)/H(+) ANTIPORTER SUBUNIT E1"/>
    <property type="match status" value="1"/>
</dbReference>
<dbReference type="RefSeq" id="WP_118900485.1">
    <property type="nucleotide sequence ID" value="NZ_QWFA01000019.1"/>
</dbReference>
<evidence type="ECO:0000256" key="7">
    <source>
        <dbReference type="SAM" id="MobiDB-lite"/>
    </source>
</evidence>
<evidence type="ECO:0000256" key="5">
    <source>
        <dbReference type="ARBA" id="ARBA00022989"/>
    </source>
</evidence>
<name>A0A423V4I7_STRGL</name>
<evidence type="ECO:0000256" key="3">
    <source>
        <dbReference type="ARBA" id="ARBA00022475"/>
    </source>
</evidence>
<reference evidence="9 10" key="1">
    <citation type="submission" date="2018-08" db="EMBL/GenBank/DDBJ databases">
        <title>Streptomyces globisporus 1912-4Crt, whole genome shotgun sequence.</title>
        <authorList>
            <person name="Matselyukh B."/>
        </authorList>
    </citation>
    <scope>NUCLEOTIDE SEQUENCE [LARGE SCALE GENOMIC DNA]</scope>
    <source>
        <strain evidence="9 10">1912-4Crt</strain>
    </source>
</reference>
<dbReference type="EMBL" id="QWFA01000019">
    <property type="protein sequence ID" value="ROV69522.1"/>
    <property type="molecule type" value="Genomic_DNA"/>
</dbReference>
<keyword evidence="5 8" id="KW-1133">Transmembrane helix</keyword>
<evidence type="ECO:0000256" key="1">
    <source>
        <dbReference type="ARBA" id="ARBA00004651"/>
    </source>
</evidence>
<gene>
    <name evidence="9" type="ORF">D3105_05445</name>
</gene>
<evidence type="ECO:0000256" key="4">
    <source>
        <dbReference type="ARBA" id="ARBA00022692"/>
    </source>
</evidence>
<proteinExistence type="inferred from homology"/>
<protein>
    <submittedName>
        <fullName evidence="9">Na+/H+ antiporter subunit E</fullName>
    </submittedName>
</protein>
<comment type="caution">
    <text evidence="9">The sequence shown here is derived from an EMBL/GenBank/DDBJ whole genome shotgun (WGS) entry which is preliminary data.</text>
</comment>
<sequence length="208" mass="22998">MKRVLGFSFRNADLPPLSFEFGTRRRVLDLPLIAWLTVIWVLLWSTLTWANVLTGLVVSVGVCLAFPLPRVDLGLRLHAWGILRLAGYLFYDMYTSAVKVTRQTLFGLPHRAAVIGVPLRCRSDLMLAATAVAVSNVPGGSIIEVRRATATVFVHVLDADRPEELEAARRQVWRVEELTVRAFGTPDEIARVAEPPPPPQLATGRPAP</sequence>
<evidence type="ECO:0000256" key="2">
    <source>
        <dbReference type="ARBA" id="ARBA00006228"/>
    </source>
</evidence>
<dbReference type="AlphaFoldDB" id="A0A423V4I7"/>
<feature type="transmembrane region" description="Helical" evidence="8">
    <location>
        <begin position="27"/>
        <end position="43"/>
    </location>
</feature>
<feature type="region of interest" description="Disordered" evidence="7">
    <location>
        <begin position="186"/>
        <end position="208"/>
    </location>
</feature>
<dbReference type="Pfam" id="PF01899">
    <property type="entry name" value="MNHE"/>
    <property type="match status" value="1"/>
</dbReference>
<keyword evidence="3" id="KW-1003">Cell membrane</keyword>
<evidence type="ECO:0000313" key="10">
    <source>
        <dbReference type="Proteomes" id="UP000285596"/>
    </source>
</evidence>
<keyword evidence="6 8" id="KW-0472">Membrane</keyword>
<dbReference type="PANTHER" id="PTHR34584:SF1">
    <property type="entry name" value="NA(+)_H(+) ANTIPORTER SUBUNIT E1"/>
    <property type="match status" value="1"/>
</dbReference>
<evidence type="ECO:0000256" key="8">
    <source>
        <dbReference type="SAM" id="Phobius"/>
    </source>
</evidence>
<dbReference type="NCBIfam" id="NF006521">
    <property type="entry name" value="PRK08965.1-5"/>
    <property type="match status" value="1"/>
</dbReference>
<evidence type="ECO:0000256" key="6">
    <source>
        <dbReference type="ARBA" id="ARBA00023136"/>
    </source>
</evidence>
<accession>A0A423V4I7</accession>
<dbReference type="GO" id="GO:0008324">
    <property type="term" value="F:monoatomic cation transmembrane transporter activity"/>
    <property type="evidence" value="ECO:0007669"/>
    <property type="project" value="InterPro"/>
</dbReference>